<accession>A8LLN4</accession>
<dbReference type="GO" id="GO:0005829">
    <property type="term" value="C:cytosol"/>
    <property type="evidence" value="ECO:0007669"/>
    <property type="project" value="TreeGrafter"/>
</dbReference>
<dbReference type="Pfam" id="PF02885">
    <property type="entry name" value="Glycos_trans_3N"/>
    <property type="match status" value="1"/>
</dbReference>
<dbReference type="STRING" id="398580.Dshi_1670"/>
<dbReference type="EMBL" id="CP000830">
    <property type="protein sequence ID" value="ABV93412.1"/>
    <property type="molecule type" value="Genomic_DNA"/>
</dbReference>
<reference evidence="5" key="1">
    <citation type="journal article" date="2010" name="ISME J.">
        <title>The complete genome sequence of the algal symbiont Dinoroseobacter shibae: a hitchhiker's guide to life in the sea.</title>
        <authorList>
            <person name="Wagner-Dobler I."/>
            <person name="Ballhausen B."/>
            <person name="Berger M."/>
            <person name="Brinkhoff T."/>
            <person name="Buchholz I."/>
            <person name="Bunk B."/>
            <person name="Cypionka H."/>
            <person name="Daniel R."/>
            <person name="Drepper T."/>
            <person name="Gerdts G."/>
            <person name="Hahnke S."/>
            <person name="Han C."/>
            <person name="Jahn D."/>
            <person name="Kalhoefer D."/>
            <person name="Kiss H."/>
            <person name="Klenk H.P."/>
            <person name="Kyrpides N."/>
            <person name="Liebl W."/>
            <person name="Liesegang H."/>
            <person name="Meincke L."/>
            <person name="Pati A."/>
            <person name="Petersen J."/>
            <person name="Piekarski T."/>
            <person name="Pommerenke C."/>
            <person name="Pradella S."/>
            <person name="Pukall R."/>
            <person name="Rabus R."/>
            <person name="Stackebrandt E."/>
            <person name="Thole S."/>
            <person name="Thompson L."/>
            <person name="Tielen P."/>
            <person name="Tomasch J."/>
            <person name="von Jan M."/>
            <person name="Wanphrut N."/>
            <person name="Wichels A."/>
            <person name="Zech H."/>
            <person name="Simon M."/>
        </authorList>
    </citation>
    <scope>NUCLEOTIDE SEQUENCE [LARGE SCALE GENOMIC DNA]</scope>
    <source>
        <strain evidence="5">DSM 16493 / NCIMB 14021 / DFL 12</strain>
    </source>
</reference>
<dbReference type="Proteomes" id="UP000006833">
    <property type="component" value="Chromosome"/>
</dbReference>
<keyword evidence="5" id="KW-1185">Reference proteome</keyword>
<keyword evidence="2 4" id="KW-0808">Transferase</keyword>
<dbReference type="PANTHER" id="PTHR43285:SF4">
    <property type="entry name" value="TRANSFERASE"/>
    <property type="match status" value="1"/>
</dbReference>
<evidence type="ECO:0000313" key="4">
    <source>
        <dbReference type="EMBL" id="ABV93412.1"/>
    </source>
</evidence>
<evidence type="ECO:0000313" key="5">
    <source>
        <dbReference type="Proteomes" id="UP000006833"/>
    </source>
</evidence>
<keyword evidence="1" id="KW-0328">Glycosyltransferase</keyword>
<dbReference type="Gene3D" id="1.20.970.10">
    <property type="entry name" value="Transferase, Pyrimidine Nucleoside Phosphorylase, Chain C"/>
    <property type="match status" value="1"/>
</dbReference>
<gene>
    <name evidence="4" type="ordered locus">Dshi_1670</name>
</gene>
<dbReference type="AlphaFoldDB" id="A8LLN4"/>
<dbReference type="PANTHER" id="PTHR43285">
    <property type="entry name" value="ANTHRANILATE PHOSPHORIBOSYLTRANSFERASE"/>
    <property type="match status" value="1"/>
</dbReference>
<protein>
    <submittedName>
        <fullName evidence="4">Glycosyl transferase</fullName>
    </submittedName>
</protein>
<dbReference type="SUPFAM" id="SSF47648">
    <property type="entry name" value="Nucleoside phosphorylase/phosphoribosyltransferase N-terminal domain"/>
    <property type="match status" value="1"/>
</dbReference>
<dbReference type="GO" id="GO:0004048">
    <property type="term" value="F:anthranilate phosphoribosyltransferase activity"/>
    <property type="evidence" value="ECO:0007669"/>
    <property type="project" value="InterPro"/>
</dbReference>
<dbReference type="InterPro" id="IPR035902">
    <property type="entry name" value="Nuc_phospho_transferase"/>
</dbReference>
<dbReference type="NCBIfam" id="NF006564">
    <property type="entry name" value="PRK09071.1"/>
    <property type="match status" value="1"/>
</dbReference>
<dbReference type="eggNOG" id="COG0547">
    <property type="taxonomic scope" value="Bacteria"/>
</dbReference>
<dbReference type="SUPFAM" id="SSF52418">
    <property type="entry name" value="Nucleoside phosphorylase/phosphoribosyltransferase catalytic domain"/>
    <property type="match status" value="1"/>
</dbReference>
<dbReference type="InterPro" id="IPR036320">
    <property type="entry name" value="Glycosyl_Trfase_fam3_N_dom_sf"/>
</dbReference>
<dbReference type="HOGENOM" id="CLU_043389_0_0_5"/>
<evidence type="ECO:0000256" key="1">
    <source>
        <dbReference type="ARBA" id="ARBA00022676"/>
    </source>
</evidence>
<sequence length="323" mass="34289">MSLASYIAIVARGPGRARPLTETEARAAMGHVLDGTGAAEAVGALLMTLRLRGETEDEITGFAGALRDHMQRWRALDVDLDWPSYSAGRTRGLPWYLLSARLVAQAGYRVMLHGRNGGDAALRSYLAAQGVAIAQTPAAATAALDASGLVYIPLEALSRRTTDLLALRAHLGLRSCVNTCLRVANPAGARVTVQGVFHPPYRALQETACKRLGDTAAMIIKGGGGEFERHPGKAVVCHGHGPTGAWTDAPALLRDPRRLTEVTDNPAHLTALWNGTWHHPFALATVLGTAALALWSLGANQTLADAEAHAARLWATRSSRRAA</sequence>
<organism evidence="4 5">
    <name type="scientific">Dinoroseobacter shibae (strain DSM 16493 / NCIMB 14021 / DFL 12)</name>
    <dbReference type="NCBI Taxonomy" id="398580"/>
    <lineage>
        <taxon>Bacteria</taxon>
        <taxon>Pseudomonadati</taxon>
        <taxon>Pseudomonadota</taxon>
        <taxon>Alphaproteobacteria</taxon>
        <taxon>Rhodobacterales</taxon>
        <taxon>Roseobacteraceae</taxon>
        <taxon>Dinoroseobacter</taxon>
    </lineage>
</organism>
<feature type="domain" description="Glycosyl transferase family 3 N-terminal" evidence="3">
    <location>
        <begin position="6"/>
        <end position="70"/>
    </location>
</feature>
<name>A8LLN4_DINSH</name>
<dbReference type="OrthoDB" id="8455878at2"/>
<proteinExistence type="predicted"/>
<dbReference type="GO" id="GO:0000162">
    <property type="term" value="P:L-tryptophan biosynthetic process"/>
    <property type="evidence" value="ECO:0007669"/>
    <property type="project" value="InterPro"/>
</dbReference>
<dbReference type="RefSeq" id="WP_012178342.1">
    <property type="nucleotide sequence ID" value="NC_009952.1"/>
</dbReference>
<evidence type="ECO:0000256" key="2">
    <source>
        <dbReference type="ARBA" id="ARBA00022679"/>
    </source>
</evidence>
<dbReference type="InterPro" id="IPR005940">
    <property type="entry name" value="Anthranilate_Pribosyl_Tfrase"/>
</dbReference>
<evidence type="ECO:0000259" key="3">
    <source>
        <dbReference type="Pfam" id="PF02885"/>
    </source>
</evidence>
<dbReference type="Gene3D" id="3.40.1030.10">
    <property type="entry name" value="Nucleoside phosphorylase/phosphoribosyltransferase catalytic domain"/>
    <property type="match status" value="1"/>
</dbReference>
<dbReference type="KEGG" id="dsh:Dshi_1670"/>
<dbReference type="InterPro" id="IPR017459">
    <property type="entry name" value="Glycosyl_Trfase_fam3_N_dom"/>
</dbReference>